<dbReference type="EMBL" id="JAGYWB010000011">
    <property type="protein sequence ID" value="KAI0504552.1"/>
    <property type="molecule type" value="Genomic_DNA"/>
</dbReference>
<protein>
    <submittedName>
        <fullName evidence="2">Uncharacterized protein</fullName>
    </submittedName>
</protein>
<dbReference type="AlphaFoldDB" id="A0A8T3B675"/>
<reference evidence="2" key="1">
    <citation type="journal article" date="2022" name="Front. Genet.">
        <title>Chromosome-Scale Assembly of the Dendrobium nobile Genome Provides Insights Into the Molecular Mechanism of the Biosynthesis of the Medicinal Active Ingredient of Dendrobium.</title>
        <authorList>
            <person name="Xu Q."/>
            <person name="Niu S.-C."/>
            <person name="Li K.-L."/>
            <person name="Zheng P.-J."/>
            <person name="Zhang X.-J."/>
            <person name="Jia Y."/>
            <person name="Liu Y."/>
            <person name="Niu Y.-X."/>
            <person name="Yu L.-H."/>
            <person name="Chen D.-F."/>
            <person name="Zhang G.-Q."/>
        </authorList>
    </citation>
    <scope>NUCLEOTIDE SEQUENCE</scope>
    <source>
        <tissue evidence="2">Leaf</tissue>
    </source>
</reference>
<gene>
    <name evidence="2" type="ORF">KFK09_015504</name>
</gene>
<sequence>MQVKGGCGHVRADVADHESGFVQCRHERKSGWQRVDAAPTHARADAADHRMQAREGEGWKRVWTWLVRAKQWICFSGFCSSALKPALGNGKGGEIKGEQKKIPLSRGDREGNRGDWRGRRRGGSVYLCCHCFCRLLAGDSVSSCACASGRSLALISDLGFVVLLLLAVKN</sequence>
<feature type="region of interest" description="Disordered" evidence="1">
    <location>
        <begin position="90"/>
        <end position="115"/>
    </location>
</feature>
<evidence type="ECO:0000256" key="1">
    <source>
        <dbReference type="SAM" id="MobiDB-lite"/>
    </source>
</evidence>
<evidence type="ECO:0000313" key="2">
    <source>
        <dbReference type="EMBL" id="KAI0504552.1"/>
    </source>
</evidence>
<proteinExistence type="predicted"/>
<keyword evidence="3" id="KW-1185">Reference proteome</keyword>
<name>A0A8T3B675_DENNO</name>
<dbReference type="Proteomes" id="UP000829196">
    <property type="component" value="Unassembled WGS sequence"/>
</dbReference>
<organism evidence="2 3">
    <name type="scientific">Dendrobium nobile</name>
    <name type="common">Orchid</name>
    <dbReference type="NCBI Taxonomy" id="94219"/>
    <lineage>
        <taxon>Eukaryota</taxon>
        <taxon>Viridiplantae</taxon>
        <taxon>Streptophyta</taxon>
        <taxon>Embryophyta</taxon>
        <taxon>Tracheophyta</taxon>
        <taxon>Spermatophyta</taxon>
        <taxon>Magnoliopsida</taxon>
        <taxon>Liliopsida</taxon>
        <taxon>Asparagales</taxon>
        <taxon>Orchidaceae</taxon>
        <taxon>Epidendroideae</taxon>
        <taxon>Malaxideae</taxon>
        <taxon>Dendrobiinae</taxon>
        <taxon>Dendrobium</taxon>
    </lineage>
</organism>
<comment type="caution">
    <text evidence="2">The sequence shown here is derived from an EMBL/GenBank/DDBJ whole genome shotgun (WGS) entry which is preliminary data.</text>
</comment>
<evidence type="ECO:0000313" key="3">
    <source>
        <dbReference type="Proteomes" id="UP000829196"/>
    </source>
</evidence>
<accession>A0A8T3B675</accession>
<feature type="compositionally biased region" description="Basic and acidic residues" evidence="1">
    <location>
        <begin position="93"/>
        <end position="115"/>
    </location>
</feature>